<comment type="domain">
    <text evidence="6">Has a modular structure: an endo-beta-1,4-glucanase catalytic module at the N-terminus, a linker rich in serines and threonines, and a C-terminal carbohydrate-binding module (CBM).</text>
</comment>
<dbReference type="PANTHER" id="PTHR33353">
    <property type="entry name" value="PUTATIVE (AFU_ORTHOLOGUE AFUA_1G12560)-RELATED"/>
    <property type="match status" value="1"/>
</dbReference>
<keyword evidence="6" id="KW-0624">Polysaccharide degradation</keyword>
<organism evidence="10 11">
    <name type="scientific">Blumeria hordei</name>
    <name type="common">Barley powdery mildew</name>
    <name type="synonym">Blumeria graminis f. sp. hordei</name>
    <dbReference type="NCBI Taxonomy" id="2867405"/>
    <lineage>
        <taxon>Eukaryota</taxon>
        <taxon>Fungi</taxon>
        <taxon>Dikarya</taxon>
        <taxon>Ascomycota</taxon>
        <taxon>Pezizomycotina</taxon>
        <taxon>Leotiomycetes</taxon>
        <taxon>Erysiphales</taxon>
        <taxon>Erysiphaceae</taxon>
        <taxon>Blumeria</taxon>
    </lineage>
</organism>
<feature type="chain" id="PRO_5017054344" description="AA9 family lytic polysaccharide monooxygenase" evidence="8">
    <location>
        <begin position="21"/>
        <end position="412"/>
    </location>
</feature>
<evidence type="ECO:0000256" key="2">
    <source>
        <dbReference type="ARBA" id="ARBA00004613"/>
    </source>
</evidence>
<dbReference type="Proteomes" id="UP000275772">
    <property type="component" value="Unassembled WGS sequence"/>
</dbReference>
<dbReference type="GO" id="GO:0005576">
    <property type="term" value="C:extracellular region"/>
    <property type="evidence" value="ECO:0007669"/>
    <property type="project" value="UniProtKB-SubCell"/>
</dbReference>
<reference evidence="10 11" key="1">
    <citation type="submission" date="2017-11" db="EMBL/GenBank/DDBJ databases">
        <authorList>
            <person name="Kracher B."/>
        </authorList>
    </citation>
    <scope>NUCLEOTIDE SEQUENCE [LARGE SCALE GENOMIC DNA]</scope>
    <source>
        <strain evidence="10 11">RACE1</strain>
    </source>
</reference>
<keyword evidence="3 6" id="KW-0964">Secreted</keyword>
<dbReference type="GO" id="GO:0030245">
    <property type="term" value="P:cellulose catabolic process"/>
    <property type="evidence" value="ECO:0007669"/>
    <property type="project" value="UniProtKB-UniRule"/>
</dbReference>
<comment type="subcellular location">
    <subcellularLocation>
        <location evidence="2 6">Secreted</location>
    </subcellularLocation>
</comment>
<evidence type="ECO:0000256" key="4">
    <source>
        <dbReference type="ARBA" id="ARBA00023157"/>
    </source>
</evidence>
<evidence type="ECO:0000256" key="6">
    <source>
        <dbReference type="RuleBase" id="RU368122"/>
    </source>
</evidence>
<accession>A0A383UI80</accession>
<dbReference type="VEuPathDB" id="FungiDB:BLGHR1_10215"/>
<dbReference type="InterPro" id="IPR049892">
    <property type="entry name" value="AA9"/>
</dbReference>
<proteinExistence type="predicted"/>
<dbReference type="EMBL" id="UNSH01000001">
    <property type="protein sequence ID" value="SZE99464.1"/>
    <property type="molecule type" value="Genomic_DNA"/>
</dbReference>
<evidence type="ECO:0000256" key="1">
    <source>
        <dbReference type="ARBA" id="ARBA00001973"/>
    </source>
</evidence>
<dbReference type="PANTHER" id="PTHR33353:SF32">
    <property type="entry name" value="ENDO-BETA-1,4-GLUCANASE D"/>
    <property type="match status" value="1"/>
</dbReference>
<evidence type="ECO:0000313" key="10">
    <source>
        <dbReference type="EMBL" id="SZE99464.1"/>
    </source>
</evidence>
<feature type="region of interest" description="Disordered" evidence="7">
    <location>
        <begin position="249"/>
        <end position="269"/>
    </location>
</feature>
<dbReference type="GO" id="GO:0008810">
    <property type="term" value="F:cellulase activity"/>
    <property type="evidence" value="ECO:0007669"/>
    <property type="project" value="UniProtKB-UniRule"/>
</dbReference>
<evidence type="ECO:0000259" key="9">
    <source>
        <dbReference type="Pfam" id="PF03443"/>
    </source>
</evidence>
<feature type="compositionally biased region" description="Basic and acidic residues" evidence="7">
    <location>
        <begin position="258"/>
        <end position="268"/>
    </location>
</feature>
<keyword evidence="5" id="KW-0325">Glycoprotein</keyword>
<dbReference type="Gene3D" id="2.70.50.70">
    <property type="match status" value="1"/>
</dbReference>
<keyword evidence="6" id="KW-0119">Carbohydrate metabolism</keyword>
<evidence type="ECO:0000256" key="8">
    <source>
        <dbReference type="SAM" id="SignalP"/>
    </source>
</evidence>
<dbReference type="CDD" id="cd21175">
    <property type="entry name" value="LPMO_AA9"/>
    <property type="match status" value="1"/>
</dbReference>
<dbReference type="EC" id="1.14.99.56" evidence="6"/>
<dbReference type="InterPro" id="IPR005103">
    <property type="entry name" value="AA9_LPMO"/>
</dbReference>
<dbReference type="GO" id="GO:0030248">
    <property type="term" value="F:cellulose binding"/>
    <property type="evidence" value="ECO:0007669"/>
    <property type="project" value="UniProtKB-UniRule"/>
</dbReference>
<sequence>MTLFLRLSLLLAATASAVDAHSLFTTLHINDQDQGDGTCIRMPKEPSTATNPVEDLQDPAMVCANVLAGFDGTNGVQRVCKTPQGSTLGFEYHTYPDRSQEGSIEPSHKGPCAVYMKAVPSASEASGEGEGWFKVWEQGYDSSSKKWCSDNIIDNNGIMNVQLPSDLAGGEYLVRSELLALHEADKSPPNPQFYVGCAQIYLDSQANAAPPPDTTVSIPGHVKISDPSVLFNIYTPSWPYTMPGPRVYSNGVPSENRQTSRSENRDLPPRTIAVNANWYGTEQEPYNTESGCWTATTNCFQQAHSCYSTSPPTGSKGCRVYEKKCTKMQQACGSGNFNGPPDQGQVLTPGIKDFHGSQSTAAYSGNDTLPLNPLFILYFHTLGLRAERRATREFKELGDALQLIPGCCGKRI</sequence>
<keyword evidence="4 6" id="KW-1015">Disulfide bond</keyword>
<dbReference type="AlphaFoldDB" id="A0A383UI80"/>
<evidence type="ECO:0000256" key="7">
    <source>
        <dbReference type="SAM" id="MobiDB-lite"/>
    </source>
</evidence>
<evidence type="ECO:0000313" key="11">
    <source>
        <dbReference type="Proteomes" id="UP000275772"/>
    </source>
</evidence>
<comment type="function">
    <text evidence="6">Lytic polysaccharide monooxygenase (LMPO) that depolymerizes crystalline and amorphous polysaccharides via the oxidation of scissile alpha- or beta-(1-4)-glycosidic bonds, yielding C1 and/or C4 oxidation products. Catalysis by LPMOs requires the reduction of the active-site copper from Cu(II) to Cu(I) by a reducing agent and H(2)O(2) or O(2) as a cosubstrate.</text>
</comment>
<feature type="domain" description="Auxiliary Activity family 9 catalytic" evidence="9">
    <location>
        <begin position="21"/>
        <end position="238"/>
    </location>
</feature>
<keyword evidence="8" id="KW-0732">Signal</keyword>
<gene>
    <name evidence="10" type="ORF">BLGHR1_10215</name>
</gene>
<protein>
    <recommendedName>
        <fullName evidence="6">AA9 family lytic polysaccharide monooxygenase</fullName>
        <ecNumber evidence="6">1.14.99.56</ecNumber>
    </recommendedName>
    <alternativeName>
        <fullName evidence="6">Endo-beta-1,4-glucanase</fullName>
    </alternativeName>
    <alternativeName>
        <fullName evidence="6">Glycosyl hydrolase 61 family protein</fullName>
    </alternativeName>
</protein>
<comment type="cofactor">
    <cofactor evidence="1">
        <name>Cu(2+)</name>
        <dbReference type="ChEBI" id="CHEBI:29036"/>
    </cofactor>
</comment>
<keyword evidence="6" id="KW-0136">Cellulose degradation</keyword>
<name>A0A383UI80_BLUHO</name>
<evidence type="ECO:0000256" key="5">
    <source>
        <dbReference type="ARBA" id="ARBA00023180"/>
    </source>
</evidence>
<comment type="catalytic activity">
    <reaction evidence="6">
        <text>[(1-&gt;4)-beta-D-glucosyl]n+m + reduced acceptor + O2 = 4-dehydro-beta-D-glucosyl-[(1-&gt;4)-beta-D-glucosyl]n-1 + [(1-&gt;4)-beta-D-glucosyl]m + acceptor + H2O.</text>
        <dbReference type="EC" id="1.14.99.56"/>
    </reaction>
</comment>
<feature type="signal peptide" evidence="8">
    <location>
        <begin position="1"/>
        <end position="20"/>
    </location>
</feature>
<evidence type="ECO:0000256" key="3">
    <source>
        <dbReference type="ARBA" id="ARBA00022525"/>
    </source>
</evidence>
<dbReference type="Pfam" id="PF03443">
    <property type="entry name" value="AA9"/>
    <property type="match status" value="1"/>
</dbReference>